<dbReference type="GO" id="GO:0004357">
    <property type="term" value="F:glutamate-cysteine ligase activity"/>
    <property type="evidence" value="ECO:0007669"/>
    <property type="project" value="UniProtKB-EC"/>
</dbReference>
<evidence type="ECO:0000256" key="2">
    <source>
        <dbReference type="ARBA" id="ARBA00022741"/>
    </source>
</evidence>
<dbReference type="InterPro" id="IPR006336">
    <property type="entry name" value="GCS2"/>
</dbReference>
<comment type="similarity">
    <text evidence="5">Belongs to the glutamate--cysteine ligase type 2 family. YbdK subfamily.</text>
</comment>
<dbReference type="EC" id="6.3.2.2" evidence="5"/>
<sequence>MAVPPERATGPTVGVEEEYLLVDPVSGSPRPIADRVQELARRDPRLDPHEVQHELLQAQVEVSTPICSSLPEVAGHLLRLRHALGSAAEQAGCRLAACATSTGDLEVAIPVTATARYRALRTAAPRLVDEQLINGMHVHVAVPERDTGVRVMNRMRPWLPLLLALSANSPLWLGVDTGFASWRHLVYSRWPVTGIPPLFRDAHDYEERVARLVAGGLIGDPGQLYWAIRLSERYPTVEVRVCDIQLRVDEAVMLAGLIRALVMTLQEDATADEAGGRMTSEWLQAALWSAARHGIDDRVPDPWSGALRKVGDVCSDALDYLSPALEATGDARHVVPLVHRLLREGNGAVRQQRVLGEGGWPALRDFLLLQTSGQG</sequence>
<dbReference type="InterPro" id="IPR014746">
    <property type="entry name" value="Gln_synth/guanido_kin_cat_dom"/>
</dbReference>
<reference evidence="7" key="1">
    <citation type="journal article" date="2019" name="Int. J. Syst. Evol. Microbiol.">
        <title>The Global Catalogue of Microorganisms (GCM) 10K type strain sequencing project: providing services to taxonomists for standard genome sequencing and annotation.</title>
        <authorList>
            <consortium name="The Broad Institute Genomics Platform"/>
            <consortium name="The Broad Institute Genome Sequencing Center for Infectious Disease"/>
            <person name="Wu L."/>
            <person name="Ma J."/>
        </authorList>
    </citation>
    <scope>NUCLEOTIDE SEQUENCE [LARGE SCALE GENOMIC DNA]</scope>
    <source>
        <strain evidence="7">JCM 4816</strain>
    </source>
</reference>
<proteinExistence type="inferred from homology"/>
<accession>A0ABW1G9U9</accession>
<dbReference type="Gene3D" id="3.30.590.20">
    <property type="match status" value="1"/>
</dbReference>
<dbReference type="SUPFAM" id="SSF55931">
    <property type="entry name" value="Glutamine synthetase/guanido kinase"/>
    <property type="match status" value="1"/>
</dbReference>
<evidence type="ECO:0000313" key="7">
    <source>
        <dbReference type="Proteomes" id="UP001596174"/>
    </source>
</evidence>
<dbReference type="EMBL" id="JBHSQJ010000176">
    <property type="protein sequence ID" value="MFC5911564.1"/>
    <property type="molecule type" value="Genomic_DNA"/>
</dbReference>
<keyword evidence="3 5" id="KW-0067">ATP-binding</keyword>
<dbReference type="Proteomes" id="UP001596174">
    <property type="component" value="Unassembled WGS sequence"/>
</dbReference>
<evidence type="ECO:0000256" key="4">
    <source>
        <dbReference type="ARBA" id="ARBA00048819"/>
    </source>
</evidence>
<dbReference type="Pfam" id="PF04107">
    <property type="entry name" value="GCS2"/>
    <property type="match status" value="1"/>
</dbReference>
<name>A0ABW1G9U9_9ACTN</name>
<organism evidence="6 7">
    <name type="scientific">Streptacidiphilus monticola</name>
    <dbReference type="NCBI Taxonomy" id="2161674"/>
    <lineage>
        <taxon>Bacteria</taxon>
        <taxon>Bacillati</taxon>
        <taxon>Actinomycetota</taxon>
        <taxon>Actinomycetes</taxon>
        <taxon>Kitasatosporales</taxon>
        <taxon>Streptomycetaceae</taxon>
        <taxon>Streptacidiphilus</taxon>
    </lineage>
</organism>
<comment type="function">
    <text evidence="5">ATP-dependent carboxylate-amine ligase which exhibits weak glutamate--cysteine ligase activity.</text>
</comment>
<keyword evidence="2 5" id="KW-0547">Nucleotide-binding</keyword>
<keyword evidence="1 5" id="KW-0436">Ligase</keyword>
<dbReference type="RefSeq" id="WP_380590746.1">
    <property type="nucleotide sequence ID" value="NZ_JBHSQJ010000176.1"/>
</dbReference>
<dbReference type="PANTHER" id="PTHR36510:SF1">
    <property type="entry name" value="GLUTAMATE--CYSTEINE LIGASE 2-RELATED"/>
    <property type="match status" value="1"/>
</dbReference>
<evidence type="ECO:0000256" key="3">
    <source>
        <dbReference type="ARBA" id="ARBA00022840"/>
    </source>
</evidence>
<evidence type="ECO:0000313" key="6">
    <source>
        <dbReference type="EMBL" id="MFC5911564.1"/>
    </source>
</evidence>
<keyword evidence="7" id="KW-1185">Reference proteome</keyword>
<comment type="caution">
    <text evidence="6">The sequence shown here is derived from an EMBL/GenBank/DDBJ whole genome shotgun (WGS) entry which is preliminary data.</text>
</comment>
<dbReference type="NCBIfam" id="TIGR02050">
    <property type="entry name" value="gshA_cyan_rel"/>
    <property type="match status" value="1"/>
</dbReference>
<gene>
    <name evidence="6" type="ORF">ACFP3V_30705</name>
</gene>
<dbReference type="InterPro" id="IPR050141">
    <property type="entry name" value="GCL_type2/YbdK_subfam"/>
</dbReference>
<evidence type="ECO:0000256" key="5">
    <source>
        <dbReference type="HAMAP-Rule" id="MF_01609"/>
    </source>
</evidence>
<comment type="catalytic activity">
    <reaction evidence="4 5">
        <text>L-cysteine + L-glutamate + ATP = gamma-L-glutamyl-L-cysteine + ADP + phosphate + H(+)</text>
        <dbReference type="Rhea" id="RHEA:13285"/>
        <dbReference type="ChEBI" id="CHEBI:15378"/>
        <dbReference type="ChEBI" id="CHEBI:29985"/>
        <dbReference type="ChEBI" id="CHEBI:30616"/>
        <dbReference type="ChEBI" id="CHEBI:35235"/>
        <dbReference type="ChEBI" id="CHEBI:43474"/>
        <dbReference type="ChEBI" id="CHEBI:58173"/>
        <dbReference type="ChEBI" id="CHEBI:456216"/>
        <dbReference type="EC" id="6.3.2.2"/>
    </reaction>
</comment>
<dbReference type="HAMAP" id="MF_01609">
    <property type="entry name" value="Glu_cys_ligase_2"/>
    <property type="match status" value="1"/>
</dbReference>
<dbReference type="InterPro" id="IPR011793">
    <property type="entry name" value="YbdK"/>
</dbReference>
<dbReference type="NCBIfam" id="NF010041">
    <property type="entry name" value="PRK13517.1-1"/>
    <property type="match status" value="1"/>
</dbReference>
<evidence type="ECO:0000256" key="1">
    <source>
        <dbReference type="ARBA" id="ARBA00022598"/>
    </source>
</evidence>
<dbReference type="PANTHER" id="PTHR36510">
    <property type="entry name" value="GLUTAMATE--CYSTEINE LIGASE 2-RELATED"/>
    <property type="match status" value="1"/>
</dbReference>
<protein>
    <recommendedName>
        <fullName evidence="5">Putative glutamate--cysteine ligase 2</fullName>
        <ecNumber evidence="5">6.3.2.2</ecNumber>
    </recommendedName>
    <alternativeName>
        <fullName evidence="5">Gamma-glutamylcysteine synthetase 2</fullName>
        <shortName evidence="5">GCS 2</shortName>
        <shortName evidence="5">Gamma-GCS 2</shortName>
    </alternativeName>
</protein>